<evidence type="ECO:0000313" key="2">
    <source>
        <dbReference type="EMBL" id="MCI49568.1"/>
    </source>
</evidence>
<proteinExistence type="predicted"/>
<feature type="compositionally biased region" description="Basic and acidic residues" evidence="1">
    <location>
        <begin position="1"/>
        <end position="16"/>
    </location>
</feature>
<name>A0A392SL01_9FABA</name>
<sequence length="48" mass="5435">MDHLQVKGTKNSELKTDLYGSSSSMSPHGEERLITNKKINFCVSEQEH</sequence>
<evidence type="ECO:0000256" key="1">
    <source>
        <dbReference type="SAM" id="MobiDB-lite"/>
    </source>
</evidence>
<dbReference type="EMBL" id="LXQA010403158">
    <property type="protein sequence ID" value="MCI49568.1"/>
    <property type="molecule type" value="Genomic_DNA"/>
</dbReference>
<comment type="caution">
    <text evidence="2">The sequence shown here is derived from an EMBL/GenBank/DDBJ whole genome shotgun (WGS) entry which is preliminary data.</text>
</comment>
<feature type="non-terminal residue" evidence="2">
    <location>
        <position position="48"/>
    </location>
</feature>
<evidence type="ECO:0000313" key="3">
    <source>
        <dbReference type="Proteomes" id="UP000265520"/>
    </source>
</evidence>
<accession>A0A392SL01</accession>
<organism evidence="2 3">
    <name type="scientific">Trifolium medium</name>
    <dbReference type="NCBI Taxonomy" id="97028"/>
    <lineage>
        <taxon>Eukaryota</taxon>
        <taxon>Viridiplantae</taxon>
        <taxon>Streptophyta</taxon>
        <taxon>Embryophyta</taxon>
        <taxon>Tracheophyta</taxon>
        <taxon>Spermatophyta</taxon>
        <taxon>Magnoliopsida</taxon>
        <taxon>eudicotyledons</taxon>
        <taxon>Gunneridae</taxon>
        <taxon>Pentapetalae</taxon>
        <taxon>rosids</taxon>
        <taxon>fabids</taxon>
        <taxon>Fabales</taxon>
        <taxon>Fabaceae</taxon>
        <taxon>Papilionoideae</taxon>
        <taxon>50 kb inversion clade</taxon>
        <taxon>NPAAA clade</taxon>
        <taxon>Hologalegina</taxon>
        <taxon>IRL clade</taxon>
        <taxon>Trifolieae</taxon>
        <taxon>Trifolium</taxon>
    </lineage>
</organism>
<protein>
    <submittedName>
        <fullName evidence="2">Uncharacterized protein</fullName>
    </submittedName>
</protein>
<reference evidence="2 3" key="1">
    <citation type="journal article" date="2018" name="Front. Plant Sci.">
        <title>Red Clover (Trifolium pratense) and Zigzag Clover (T. medium) - A Picture of Genomic Similarities and Differences.</title>
        <authorList>
            <person name="Dluhosova J."/>
            <person name="Istvanek J."/>
            <person name="Nedelnik J."/>
            <person name="Repkova J."/>
        </authorList>
    </citation>
    <scope>NUCLEOTIDE SEQUENCE [LARGE SCALE GENOMIC DNA]</scope>
    <source>
        <strain evidence="3">cv. 10/8</strain>
        <tissue evidence="2">Leaf</tissue>
    </source>
</reference>
<feature type="region of interest" description="Disordered" evidence="1">
    <location>
        <begin position="1"/>
        <end position="32"/>
    </location>
</feature>
<dbReference type="Proteomes" id="UP000265520">
    <property type="component" value="Unassembled WGS sequence"/>
</dbReference>
<dbReference type="AlphaFoldDB" id="A0A392SL01"/>
<keyword evidence="3" id="KW-1185">Reference proteome</keyword>